<dbReference type="SUPFAM" id="SSF57701">
    <property type="entry name" value="Zn2/Cys6 DNA-binding domain"/>
    <property type="match status" value="1"/>
</dbReference>
<dbReference type="InterPro" id="IPR007219">
    <property type="entry name" value="XnlR_reg_dom"/>
</dbReference>
<gene>
    <name evidence="4" type="ORF">TsFJ059_000813</name>
</gene>
<dbReference type="PROSITE" id="PS50048">
    <property type="entry name" value="ZN2_CY6_FUNGAL_2"/>
    <property type="match status" value="1"/>
</dbReference>
<dbReference type="GO" id="GO:0003677">
    <property type="term" value="F:DNA binding"/>
    <property type="evidence" value="ECO:0007669"/>
    <property type="project" value="InterPro"/>
</dbReference>
<evidence type="ECO:0000313" key="5">
    <source>
        <dbReference type="Proteomes" id="UP000826573"/>
    </source>
</evidence>
<dbReference type="GO" id="GO:0008270">
    <property type="term" value="F:zinc ion binding"/>
    <property type="evidence" value="ECO:0007669"/>
    <property type="project" value="InterPro"/>
</dbReference>
<sequence length="656" mass="73680">MNSDETIQQRQQRLSRVPRACDACKIRKIRCDRANPCSNCQASSISCRNGHYSLGPNAPENPPRVVDLRKEVDHLRARISNIELQIASQPRAPETTPFVTLGAPIPQAVSQPLAPSLDHVYDGASSFASQSHKASEAVQSSYDVLTAGDQCTLKAPFTNLASLLEQDSMASSAADCQFSVTSPQRPMPQLKSLPLALVAAVCRQAKARNSVFLSSYLISDPNDFEDLCRKIYFPTTPISLGDITTMHGILACLLREHIAFQEPLPKEFDVTDHLRQCDKNFNVAIETYDILAIPAFENIFALSLGIMKAQGLSKPTLCCSLLSAASSQCRILGYCREGIYKNLPTKTASQMRRVFWSVYIFDKNISLIHGRPSYLQDFEIDTLYPKASTDPKRRPWDESFIMAIKFATIQGLIYRHCYSKDAVMYTIPERELRITELSVDLKEWYSKFKQIDYSLVNNTQIFKLSRINWDVMYYSTLTLLLRPIPSSDGRGYVSSQCFEAARSSLRSHLLCFSAYPNQQNLTISKADYADWILHLSSFTPFIVVFLHSIAAKSEEDVHLLNQVVETLRSINSVSKATERLYKICAALAQVANAIVESGAIQVEGYDEVQDSLHFINNLDHIIMYNDHMENGSLLQDPEELAGVVHDWVVGESPSWW</sequence>
<accession>A0A9P8KYM2</accession>
<dbReference type="CDD" id="cd00067">
    <property type="entry name" value="GAL4"/>
    <property type="match status" value="1"/>
</dbReference>
<dbReference type="InterPro" id="IPR050987">
    <property type="entry name" value="AtrR-like"/>
</dbReference>
<name>A0A9P8KYM2_9HYPO</name>
<keyword evidence="2" id="KW-0539">Nucleus</keyword>
<evidence type="ECO:0000256" key="2">
    <source>
        <dbReference type="ARBA" id="ARBA00023242"/>
    </source>
</evidence>
<dbReference type="InterPro" id="IPR036864">
    <property type="entry name" value="Zn2-C6_fun-type_DNA-bd_sf"/>
</dbReference>
<protein>
    <recommendedName>
        <fullName evidence="3">Zn(2)-C6 fungal-type domain-containing protein</fullName>
    </recommendedName>
</protein>
<dbReference type="CDD" id="cd12148">
    <property type="entry name" value="fungal_TF_MHR"/>
    <property type="match status" value="1"/>
</dbReference>
<dbReference type="PROSITE" id="PS00463">
    <property type="entry name" value="ZN2_CY6_FUNGAL_1"/>
    <property type="match status" value="1"/>
</dbReference>
<dbReference type="SMART" id="SM00906">
    <property type="entry name" value="Fungal_trans"/>
    <property type="match status" value="1"/>
</dbReference>
<proteinExistence type="predicted"/>
<dbReference type="Proteomes" id="UP000826573">
    <property type="component" value="Unassembled WGS sequence"/>
</dbReference>
<dbReference type="Gene3D" id="4.10.240.10">
    <property type="entry name" value="Zn(2)-C6 fungal-type DNA-binding domain"/>
    <property type="match status" value="1"/>
</dbReference>
<feature type="domain" description="Zn(2)-C6 fungal-type" evidence="3">
    <location>
        <begin position="20"/>
        <end position="49"/>
    </location>
</feature>
<dbReference type="PANTHER" id="PTHR46910:SF5">
    <property type="entry name" value="ZN(II)2CYS6 TRANSCRIPTION FACTOR (EUROFUNG)"/>
    <property type="match status" value="1"/>
</dbReference>
<keyword evidence="5" id="KW-1185">Reference proteome</keyword>
<reference evidence="4 5" key="1">
    <citation type="submission" date="2021-08" db="EMBL/GenBank/DDBJ databases">
        <title>The highly contiguous genome resource for Trichoderma semiorbis FJ059, a fungal antagonistic to plant pathogens.</title>
        <authorList>
            <person name="Liu T."/>
        </authorList>
    </citation>
    <scope>NUCLEOTIDE SEQUENCE [LARGE SCALE GENOMIC DNA]</scope>
    <source>
        <strain evidence="4 5">FJ059</strain>
    </source>
</reference>
<dbReference type="AlphaFoldDB" id="A0A9P8KYM2"/>
<dbReference type="SMART" id="SM00066">
    <property type="entry name" value="GAL4"/>
    <property type="match status" value="1"/>
</dbReference>
<dbReference type="PANTHER" id="PTHR46910">
    <property type="entry name" value="TRANSCRIPTION FACTOR PDR1"/>
    <property type="match status" value="1"/>
</dbReference>
<organism evidence="4 5">
    <name type="scientific">Trichoderma semiorbis</name>
    <dbReference type="NCBI Taxonomy" id="1491008"/>
    <lineage>
        <taxon>Eukaryota</taxon>
        <taxon>Fungi</taxon>
        <taxon>Dikarya</taxon>
        <taxon>Ascomycota</taxon>
        <taxon>Pezizomycotina</taxon>
        <taxon>Sordariomycetes</taxon>
        <taxon>Hypocreomycetidae</taxon>
        <taxon>Hypocreales</taxon>
        <taxon>Hypocreaceae</taxon>
        <taxon>Trichoderma</taxon>
    </lineage>
</organism>
<dbReference type="EMBL" id="JAIMJC010000001">
    <property type="protein sequence ID" value="KAH0532074.1"/>
    <property type="molecule type" value="Genomic_DNA"/>
</dbReference>
<dbReference type="GO" id="GO:0006351">
    <property type="term" value="P:DNA-templated transcription"/>
    <property type="evidence" value="ECO:0007669"/>
    <property type="project" value="InterPro"/>
</dbReference>
<evidence type="ECO:0000256" key="1">
    <source>
        <dbReference type="ARBA" id="ARBA00022723"/>
    </source>
</evidence>
<evidence type="ECO:0000313" key="4">
    <source>
        <dbReference type="EMBL" id="KAH0532074.1"/>
    </source>
</evidence>
<comment type="caution">
    <text evidence="4">The sequence shown here is derived from an EMBL/GenBank/DDBJ whole genome shotgun (WGS) entry which is preliminary data.</text>
</comment>
<dbReference type="InterPro" id="IPR001138">
    <property type="entry name" value="Zn2Cys6_DnaBD"/>
</dbReference>
<evidence type="ECO:0000259" key="3">
    <source>
        <dbReference type="PROSITE" id="PS50048"/>
    </source>
</evidence>
<keyword evidence="1" id="KW-0479">Metal-binding</keyword>
<dbReference type="GO" id="GO:0000981">
    <property type="term" value="F:DNA-binding transcription factor activity, RNA polymerase II-specific"/>
    <property type="evidence" value="ECO:0007669"/>
    <property type="project" value="InterPro"/>
</dbReference>
<dbReference type="Pfam" id="PF00172">
    <property type="entry name" value="Zn_clus"/>
    <property type="match status" value="1"/>
</dbReference>
<dbReference type="Pfam" id="PF04082">
    <property type="entry name" value="Fungal_trans"/>
    <property type="match status" value="1"/>
</dbReference>